<dbReference type="GO" id="GO:0016787">
    <property type="term" value="F:hydrolase activity"/>
    <property type="evidence" value="ECO:0007669"/>
    <property type="project" value="UniProtKB-KW"/>
</dbReference>
<organism evidence="6 7">
    <name type="scientific">Castilleja foliolosa</name>
    <dbReference type="NCBI Taxonomy" id="1961234"/>
    <lineage>
        <taxon>Eukaryota</taxon>
        <taxon>Viridiplantae</taxon>
        <taxon>Streptophyta</taxon>
        <taxon>Embryophyta</taxon>
        <taxon>Tracheophyta</taxon>
        <taxon>Spermatophyta</taxon>
        <taxon>Magnoliopsida</taxon>
        <taxon>eudicotyledons</taxon>
        <taxon>Gunneridae</taxon>
        <taxon>Pentapetalae</taxon>
        <taxon>asterids</taxon>
        <taxon>lamiids</taxon>
        <taxon>Lamiales</taxon>
        <taxon>Orobanchaceae</taxon>
        <taxon>Pedicularideae</taxon>
        <taxon>Castillejinae</taxon>
        <taxon>Castilleja</taxon>
    </lineage>
</organism>
<proteinExistence type="inferred from homology"/>
<dbReference type="Proteomes" id="UP001632038">
    <property type="component" value="Unassembled WGS sequence"/>
</dbReference>
<keyword evidence="2" id="KW-0732">Signal</keyword>
<evidence type="ECO:0000256" key="5">
    <source>
        <dbReference type="SAM" id="Coils"/>
    </source>
</evidence>
<accession>A0ABD3DSW8</accession>
<dbReference type="InterPro" id="IPR001087">
    <property type="entry name" value="GDSL"/>
</dbReference>
<protein>
    <recommendedName>
        <fullName evidence="8">Alpha-L-fucosidase</fullName>
    </recommendedName>
</protein>
<evidence type="ECO:0000313" key="7">
    <source>
        <dbReference type="Proteomes" id="UP001632038"/>
    </source>
</evidence>
<dbReference type="EMBL" id="JAVIJP010000013">
    <property type="protein sequence ID" value="KAL3645360.1"/>
    <property type="molecule type" value="Genomic_DNA"/>
</dbReference>
<evidence type="ECO:0000256" key="1">
    <source>
        <dbReference type="ARBA" id="ARBA00008668"/>
    </source>
</evidence>
<dbReference type="InterPro" id="IPR035669">
    <property type="entry name" value="SGNH_plant_lipase-like"/>
</dbReference>
<keyword evidence="3" id="KW-0378">Hydrolase</keyword>
<comment type="caution">
    <text evidence="6">The sequence shown here is derived from an EMBL/GenBank/DDBJ whole genome shotgun (WGS) entry which is preliminary data.</text>
</comment>
<gene>
    <name evidence="6" type="ORF">CASFOL_010540</name>
</gene>
<comment type="similarity">
    <text evidence="1">Belongs to the 'GDSL' lipolytic enzyme family.</text>
</comment>
<evidence type="ECO:0000313" key="6">
    <source>
        <dbReference type="EMBL" id="KAL3645360.1"/>
    </source>
</evidence>
<dbReference type="PANTHER" id="PTHR22835">
    <property type="entry name" value="ZINC FINGER FYVE DOMAIN CONTAINING PROTEIN"/>
    <property type="match status" value="1"/>
</dbReference>
<dbReference type="Pfam" id="PF00657">
    <property type="entry name" value="Lipase_GDSL"/>
    <property type="match status" value="1"/>
</dbReference>
<sequence>MHIFNNRPLIFNFGDSNSDTGGLTAGLGLEAGHPYGRAFFRRRPTGRASDGRLVIDFLCENVGAKYLGPYLDSLEPDFTNGVNFAISGAATLPKSVHFNLNVQIQQFKHLYRRSVELHSEGNTNLFGIEDFKNALYTVDIGQNDLSGSFGALSYDQVNDKIPSFISEISDAMWAIYQLGGRKFWVHNTGPLGCLPRELAIRRELYSIDDLDRYGCIESLNDGAKAFNAKLDALCEELRSQMENSTIVYVDVYSIKYDLVANSSSYGFENPLMACCGYGGEPYNYDDDFDKTCLGSQYGVCEEGTEYISWDGIHYTEAANAIVASKIISTHYSSPRLAFNFFCNAIASS</sequence>
<feature type="coiled-coil region" evidence="5">
    <location>
        <begin position="216"/>
        <end position="243"/>
    </location>
</feature>
<keyword evidence="4" id="KW-0325">Glycoprotein</keyword>
<evidence type="ECO:0000256" key="4">
    <source>
        <dbReference type="ARBA" id="ARBA00023180"/>
    </source>
</evidence>
<evidence type="ECO:0008006" key="8">
    <source>
        <dbReference type="Google" id="ProtNLM"/>
    </source>
</evidence>
<dbReference type="SUPFAM" id="SSF52266">
    <property type="entry name" value="SGNH hydrolase"/>
    <property type="match status" value="1"/>
</dbReference>
<keyword evidence="5" id="KW-0175">Coiled coil</keyword>
<dbReference type="InterPro" id="IPR036514">
    <property type="entry name" value="SGNH_hydro_sf"/>
</dbReference>
<keyword evidence="7" id="KW-1185">Reference proteome</keyword>
<dbReference type="AlphaFoldDB" id="A0ABD3DSW8"/>
<reference evidence="7" key="1">
    <citation type="journal article" date="2024" name="IScience">
        <title>Strigolactones Initiate the Formation of Haustorium-like Structures in Castilleja.</title>
        <authorList>
            <person name="Buerger M."/>
            <person name="Peterson D."/>
            <person name="Chory J."/>
        </authorList>
    </citation>
    <scope>NUCLEOTIDE SEQUENCE [LARGE SCALE GENOMIC DNA]</scope>
</reference>
<dbReference type="Gene3D" id="3.40.50.1110">
    <property type="entry name" value="SGNH hydrolase"/>
    <property type="match status" value="1"/>
</dbReference>
<dbReference type="PANTHER" id="PTHR22835:SF158">
    <property type="entry name" value="GDSL ESTERASE_LIPASE LIP-4-LIKE ISOFORM X1"/>
    <property type="match status" value="1"/>
</dbReference>
<evidence type="ECO:0000256" key="3">
    <source>
        <dbReference type="ARBA" id="ARBA00022801"/>
    </source>
</evidence>
<evidence type="ECO:0000256" key="2">
    <source>
        <dbReference type="ARBA" id="ARBA00022729"/>
    </source>
</evidence>
<dbReference type="CDD" id="cd01837">
    <property type="entry name" value="SGNH_plant_lipase_like"/>
    <property type="match status" value="1"/>
</dbReference>
<name>A0ABD3DSW8_9LAMI</name>